<evidence type="ECO:0000256" key="3">
    <source>
        <dbReference type="ARBA" id="ARBA00023125"/>
    </source>
</evidence>
<dbReference type="GO" id="GO:0003700">
    <property type="term" value="F:DNA-binding transcription factor activity"/>
    <property type="evidence" value="ECO:0007669"/>
    <property type="project" value="InterPro"/>
</dbReference>
<dbReference type="Pfam" id="PF00126">
    <property type="entry name" value="HTH_1"/>
    <property type="match status" value="1"/>
</dbReference>
<dbReference type="Gene3D" id="1.10.10.10">
    <property type="entry name" value="Winged helix-like DNA-binding domain superfamily/Winged helix DNA-binding domain"/>
    <property type="match status" value="1"/>
</dbReference>
<dbReference type="InterPro" id="IPR005119">
    <property type="entry name" value="LysR_subst-bd"/>
</dbReference>
<organism evidence="6 7">
    <name type="scientific">Thalassorhabdomicrobium marinisediminis</name>
    <dbReference type="NCBI Taxonomy" id="2170577"/>
    <lineage>
        <taxon>Bacteria</taxon>
        <taxon>Pseudomonadati</taxon>
        <taxon>Pseudomonadota</taxon>
        <taxon>Alphaproteobacteria</taxon>
        <taxon>Rhodobacterales</taxon>
        <taxon>Paracoccaceae</taxon>
        <taxon>Thalassorhabdomicrobium</taxon>
    </lineage>
</organism>
<dbReference type="InterPro" id="IPR000847">
    <property type="entry name" value="LysR_HTH_N"/>
</dbReference>
<dbReference type="PANTHER" id="PTHR30537:SF5">
    <property type="entry name" value="HTH-TYPE TRANSCRIPTIONAL ACTIVATOR TTDR-RELATED"/>
    <property type="match status" value="1"/>
</dbReference>
<evidence type="ECO:0000313" key="6">
    <source>
        <dbReference type="EMBL" id="PVA05985.1"/>
    </source>
</evidence>
<sequence length="284" mass="30882">MNEAGFKTPPLEWIRAFEAAARCGSFTAAAAETGLTQSAISQRIGHLEKHLRTPLFFRRARTIELTVAGEAWLPHVQSALTTLRDASEALFGAERGQMTISASQSIIDLWLQPRLAALGEVANGQLILQSMVLGALDAPDDAVIRIRYGTGDWPHEHKLRLFSEKIAPLAAPELAAQGGNWTSWPRIACSGSRPGWNAWATRFGIPTTPVPHLRFDTFLPALQAARAGMGVILASLPLCEADLAAGRLVRLSDDVLAHHESYWVLAGSQALARSQWDRLARVLS</sequence>
<reference evidence="6 7" key="1">
    <citation type="submission" date="2018-04" db="EMBL/GenBank/DDBJ databases">
        <title>Pelagivirga bohaiensis gen. nov., sp. nov., a bacterium isolated from the Bohai Sea.</title>
        <authorList>
            <person name="Ji X."/>
        </authorList>
    </citation>
    <scope>NUCLEOTIDE SEQUENCE [LARGE SCALE GENOMIC DNA]</scope>
    <source>
        <strain evidence="6 7">BH-SD16</strain>
    </source>
</reference>
<dbReference type="Proteomes" id="UP000244817">
    <property type="component" value="Unassembled WGS sequence"/>
</dbReference>
<feature type="domain" description="HTH lysR-type" evidence="5">
    <location>
        <begin position="9"/>
        <end position="66"/>
    </location>
</feature>
<dbReference type="FunFam" id="1.10.10.10:FF:000001">
    <property type="entry name" value="LysR family transcriptional regulator"/>
    <property type="match status" value="1"/>
</dbReference>
<dbReference type="InterPro" id="IPR058163">
    <property type="entry name" value="LysR-type_TF_proteobact-type"/>
</dbReference>
<comment type="similarity">
    <text evidence="1">Belongs to the LysR transcriptional regulatory family.</text>
</comment>
<evidence type="ECO:0000313" key="7">
    <source>
        <dbReference type="Proteomes" id="UP000244817"/>
    </source>
</evidence>
<dbReference type="InterPro" id="IPR036388">
    <property type="entry name" value="WH-like_DNA-bd_sf"/>
</dbReference>
<dbReference type="RefSeq" id="WP_108641355.1">
    <property type="nucleotide sequence ID" value="NZ_QCYG01000007.1"/>
</dbReference>
<proteinExistence type="inferred from homology"/>
<name>A0A2T7FV02_9RHOB</name>
<accession>A0A2T7FV02</accession>
<dbReference type="GO" id="GO:0003677">
    <property type="term" value="F:DNA binding"/>
    <property type="evidence" value="ECO:0007669"/>
    <property type="project" value="UniProtKB-KW"/>
</dbReference>
<dbReference type="PROSITE" id="PS50931">
    <property type="entry name" value="HTH_LYSR"/>
    <property type="match status" value="1"/>
</dbReference>
<protein>
    <submittedName>
        <fullName evidence="6">LysR family transcriptional regulator</fullName>
    </submittedName>
</protein>
<keyword evidence="2" id="KW-0805">Transcription regulation</keyword>
<dbReference type="EMBL" id="QCYG01000007">
    <property type="protein sequence ID" value="PVA05985.1"/>
    <property type="molecule type" value="Genomic_DNA"/>
</dbReference>
<dbReference type="OrthoDB" id="7328368at2"/>
<dbReference type="Pfam" id="PF03466">
    <property type="entry name" value="LysR_substrate"/>
    <property type="match status" value="1"/>
</dbReference>
<dbReference type="SUPFAM" id="SSF53850">
    <property type="entry name" value="Periplasmic binding protein-like II"/>
    <property type="match status" value="1"/>
</dbReference>
<gene>
    <name evidence="6" type="ORF">DC363_11745</name>
</gene>
<evidence type="ECO:0000256" key="2">
    <source>
        <dbReference type="ARBA" id="ARBA00023015"/>
    </source>
</evidence>
<dbReference type="InterPro" id="IPR036390">
    <property type="entry name" value="WH_DNA-bd_sf"/>
</dbReference>
<keyword evidence="4" id="KW-0804">Transcription</keyword>
<dbReference type="SUPFAM" id="SSF46785">
    <property type="entry name" value="Winged helix' DNA-binding domain"/>
    <property type="match status" value="1"/>
</dbReference>
<dbReference type="PANTHER" id="PTHR30537">
    <property type="entry name" value="HTH-TYPE TRANSCRIPTIONAL REGULATOR"/>
    <property type="match status" value="1"/>
</dbReference>
<keyword evidence="3" id="KW-0238">DNA-binding</keyword>
<dbReference type="Gene3D" id="3.40.190.10">
    <property type="entry name" value="Periplasmic binding protein-like II"/>
    <property type="match status" value="2"/>
</dbReference>
<comment type="caution">
    <text evidence="6">The sequence shown here is derived from an EMBL/GenBank/DDBJ whole genome shotgun (WGS) entry which is preliminary data.</text>
</comment>
<dbReference type="AlphaFoldDB" id="A0A2T7FV02"/>
<evidence type="ECO:0000259" key="5">
    <source>
        <dbReference type="PROSITE" id="PS50931"/>
    </source>
</evidence>
<evidence type="ECO:0000256" key="4">
    <source>
        <dbReference type="ARBA" id="ARBA00023163"/>
    </source>
</evidence>
<dbReference type="PRINTS" id="PR00039">
    <property type="entry name" value="HTHLYSR"/>
</dbReference>
<keyword evidence="7" id="KW-1185">Reference proteome</keyword>
<evidence type="ECO:0000256" key="1">
    <source>
        <dbReference type="ARBA" id="ARBA00009437"/>
    </source>
</evidence>